<gene>
    <name evidence="2" type="ORF">RM573_12330</name>
</gene>
<evidence type="ECO:0000256" key="1">
    <source>
        <dbReference type="SAM" id="Phobius"/>
    </source>
</evidence>
<protein>
    <submittedName>
        <fullName evidence="2">Uncharacterized protein</fullName>
    </submittedName>
</protein>
<comment type="caution">
    <text evidence="2">The sequence shown here is derived from an EMBL/GenBank/DDBJ whole genome shotgun (WGS) entry which is preliminary data.</text>
</comment>
<evidence type="ECO:0000313" key="3">
    <source>
        <dbReference type="Proteomes" id="UP001266357"/>
    </source>
</evidence>
<keyword evidence="1" id="KW-0812">Transmembrane</keyword>
<name>A0ABU3A2I0_9GAMM</name>
<dbReference type="Proteomes" id="UP001266357">
    <property type="component" value="Unassembled WGS sequence"/>
</dbReference>
<keyword evidence="1" id="KW-0472">Membrane</keyword>
<evidence type="ECO:0000313" key="2">
    <source>
        <dbReference type="EMBL" id="MDT0604386.1"/>
    </source>
</evidence>
<reference evidence="2 3" key="1">
    <citation type="submission" date="2023-09" db="EMBL/GenBank/DDBJ databases">
        <authorList>
            <person name="Rey-Velasco X."/>
        </authorList>
    </citation>
    <scope>NUCLEOTIDE SEQUENCE [LARGE SCALE GENOMIC DNA]</scope>
    <source>
        <strain evidence="2 3">W431</strain>
    </source>
</reference>
<organism evidence="2 3">
    <name type="scientific">Thalassotalea castellviae</name>
    <dbReference type="NCBI Taxonomy" id="3075612"/>
    <lineage>
        <taxon>Bacteria</taxon>
        <taxon>Pseudomonadati</taxon>
        <taxon>Pseudomonadota</taxon>
        <taxon>Gammaproteobacteria</taxon>
        <taxon>Alteromonadales</taxon>
        <taxon>Colwelliaceae</taxon>
        <taxon>Thalassotalea</taxon>
    </lineage>
</organism>
<keyword evidence="3" id="KW-1185">Reference proteome</keyword>
<dbReference type="EMBL" id="JAVRIF010000006">
    <property type="protein sequence ID" value="MDT0604386.1"/>
    <property type="molecule type" value="Genomic_DNA"/>
</dbReference>
<keyword evidence="1" id="KW-1133">Transmembrane helix</keyword>
<sequence>MIFTFNSVQKNKIGLSSVIMTLLSFLCFFYAISAFSQARIKVINGHNAEGFARTQIKNETTKELACWVAIDGFKAKFRLPPAATSRWFTANDTRYSYANFSSWCDNIEFHPQYKNYPNGGQVFG</sequence>
<proteinExistence type="predicted"/>
<feature type="transmembrane region" description="Helical" evidence="1">
    <location>
        <begin position="13"/>
        <end position="32"/>
    </location>
</feature>
<accession>A0ABU3A2I0</accession>
<dbReference type="RefSeq" id="WP_311582364.1">
    <property type="nucleotide sequence ID" value="NZ_JAVRIF010000006.1"/>
</dbReference>